<comment type="similarity">
    <text evidence="1">Belongs to the 3-oxoacid CoA-transferase subunit A family.</text>
</comment>
<dbReference type="PANTHER" id="PTHR13707">
    <property type="entry name" value="KETOACID-COENZYME A TRANSFERASE"/>
    <property type="match status" value="1"/>
</dbReference>
<dbReference type="Proteomes" id="UP001597417">
    <property type="component" value="Unassembled WGS sequence"/>
</dbReference>
<organism evidence="3 4">
    <name type="scientific">Amycolatopsis pigmentata</name>
    <dbReference type="NCBI Taxonomy" id="450801"/>
    <lineage>
        <taxon>Bacteria</taxon>
        <taxon>Bacillati</taxon>
        <taxon>Actinomycetota</taxon>
        <taxon>Actinomycetes</taxon>
        <taxon>Pseudonocardiales</taxon>
        <taxon>Pseudonocardiaceae</taxon>
        <taxon>Amycolatopsis</taxon>
    </lineage>
</organism>
<dbReference type="InterPro" id="IPR004165">
    <property type="entry name" value="CoA_trans_fam_I"/>
</dbReference>
<name>A0ABW5FKX7_9PSEU</name>
<dbReference type="Gene3D" id="3.40.1080.10">
    <property type="entry name" value="Glutaconate Coenzyme A-transferase"/>
    <property type="match status" value="1"/>
</dbReference>
<keyword evidence="2 3" id="KW-0808">Transferase</keyword>
<dbReference type="SUPFAM" id="SSF100950">
    <property type="entry name" value="NagB/RpiA/CoA transferase-like"/>
    <property type="match status" value="1"/>
</dbReference>
<sequence length="238" mass="25274">MNKVRTDAQDALDGLLYDGMTIAVGGFGLCGVPYGLIDVVRNSGVGDLTIVSNNMGTDGHGLGVLLEEGQVRKVVGSYVGENRTLERLVLSGELEIEFTPQGTLAERLRAGGSGIPAFYTPSGVGTVVADGKPTRSFEGVTYLLERAIVADLALVHAHTADPAGNLRYRYTAQNFNPLVAMAGRTTIAEAEVIRSPGFLEPDEVRTPGIFVDHVVPADPGRKPIEQRTVRTAGETVVR</sequence>
<dbReference type="SMART" id="SM00882">
    <property type="entry name" value="CoA_trans"/>
    <property type="match status" value="1"/>
</dbReference>
<dbReference type="NCBIfam" id="TIGR02429">
    <property type="entry name" value="pcaI_scoA_fam"/>
    <property type="match status" value="1"/>
</dbReference>
<dbReference type="PANTHER" id="PTHR13707:SF60">
    <property type="entry name" value="ACETATE COA-TRANSFERASE SUBUNIT ALPHA"/>
    <property type="match status" value="1"/>
</dbReference>
<protein>
    <submittedName>
        <fullName evidence="3">CoA transferase subunit A</fullName>
    </submittedName>
</protein>
<dbReference type="RefSeq" id="WP_378261702.1">
    <property type="nucleotide sequence ID" value="NZ_JBHUKR010000004.1"/>
</dbReference>
<dbReference type="EMBL" id="JBHUKR010000004">
    <property type="protein sequence ID" value="MFD2415688.1"/>
    <property type="molecule type" value="Genomic_DNA"/>
</dbReference>
<evidence type="ECO:0000256" key="2">
    <source>
        <dbReference type="ARBA" id="ARBA00022679"/>
    </source>
</evidence>
<reference evidence="4" key="1">
    <citation type="journal article" date="2019" name="Int. J. Syst. Evol. Microbiol.">
        <title>The Global Catalogue of Microorganisms (GCM) 10K type strain sequencing project: providing services to taxonomists for standard genome sequencing and annotation.</title>
        <authorList>
            <consortium name="The Broad Institute Genomics Platform"/>
            <consortium name="The Broad Institute Genome Sequencing Center for Infectious Disease"/>
            <person name="Wu L."/>
            <person name="Ma J."/>
        </authorList>
    </citation>
    <scope>NUCLEOTIDE SEQUENCE [LARGE SCALE GENOMIC DNA]</scope>
    <source>
        <strain evidence="4">CGMCC 4.7645</strain>
    </source>
</reference>
<proteinExistence type="inferred from homology"/>
<evidence type="ECO:0000313" key="3">
    <source>
        <dbReference type="EMBL" id="MFD2415688.1"/>
    </source>
</evidence>
<dbReference type="InterPro" id="IPR012792">
    <property type="entry name" value="3-oxoacid_CoA-transf_A"/>
</dbReference>
<dbReference type="GO" id="GO:0016740">
    <property type="term" value="F:transferase activity"/>
    <property type="evidence" value="ECO:0007669"/>
    <property type="project" value="UniProtKB-KW"/>
</dbReference>
<dbReference type="InterPro" id="IPR004163">
    <property type="entry name" value="CoA_transf_BS"/>
</dbReference>
<gene>
    <name evidence="3" type="ORF">ACFSXZ_05030</name>
</gene>
<evidence type="ECO:0000256" key="1">
    <source>
        <dbReference type="ARBA" id="ARBA00005612"/>
    </source>
</evidence>
<dbReference type="Pfam" id="PF01144">
    <property type="entry name" value="CoA_trans"/>
    <property type="match status" value="1"/>
</dbReference>
<keyword evidence="4" id="KW-1185">Reference proteome</keyword>
<comment type="caution">
    <text evidence="3">The sequence shown here is derived from an EMBL/GenBank/DDBJ whole genome shotgun (WGS) entry which is preliminary data.</text>
</comment>
<accession>A0ABW5FKX7</accession>
<dbReference type="InterPro" id="IPR037171">
    <property type="entry name" value="NagB/RpiA_transferase-like"/>
</dbReference>
<dbReference type="PROSITE" id="PS01273">
    <property type="entry name" value="COA_TRANSF_1"/>
    <property type="match status" value="1"/>
</dbReference>
<evidence type="ECO:0000313" key="4">
    <source>
        <dbReference type="Proteomes" id="UP001597417"/>
    </source>
</evidence>